<dbReference type="EMBL" id="CP094970">
    <property type="protein sequence ID" value="UYM05549.1"/>
    <property type="molecule type" value="Genomic_DNA"/>
</dbReference>
<evidence type="ECO:0000313" key="3">
    <source>
        <dbReference type="Proteomes" id="UP001164390"/>
    </source>
</evidence>
<protein>
    <submittedName>
        <fullName evidence="2">DUF1707 domain-containing protein</fullName>
    </submittedName>
</protein>
<sequence length="190" mass="21149">MSESRDRYRSTRVTDADRDHAAERLRLAAGHGRLDIQELERRLDAVYVARTYGEIEPLVKDLPLDQVGEAVSYAETMEIRQTGVRIVRRGRWKVPRRVVVTGKFGATRLDFSHALIVHPDVEIALDTSWTSIRIIVPKGASVDTEQLTMSVGSLSNSAASVPQKNAPRFRITGSHTGGRVRVGYPLRFGG</sequence>
<reference evidence="2" key="1">
    <citation type="submission" date="2022-01" db="EMBL/GenBank/DDBJ databases">
        <title>Nocardioidaceae gen. sp. A5X3R13.</title>
        <authorList>
            <person name="Lopez Marin M.A."/>
            <person name="Uhlik O."/>
        </authorList>
    </citation>
    <scope>NUCLEOTIDE SEQUENCE</scope>
    <source>
        <strain evidence="2">A5X3R13</strain>
    </source>
</reference>
<dbReference type="PANTHER" id="PTHR40763:SF5">
    <property type="entry name" value="MEMBRANE PROTEIN"/>
    <property type="match status" value="1"/>
</dbReference>
<dbReference type="KEGG" id="sgrg:L0C25_00225"/>
<dbReference type="InterPro" id="IPR012551">
    <property type="entry name" value="DUF1707_SHOCT-like"/>
</dbReference>
<dbReference type="Proteomes" id="UP001164390">
    <property type="component" value="Chromosome"/>
</dbReference>
<keyword evidence="3" id="KW-1185">Reference proteome</keyword>
<dbReference type="RefSeq" id="WP_271634365.1">
    <property type="nucleotide sequence ID" value="NZ_CP094970.1"/>
</dbReference>
<organism evidence="2 3">
    <name type="scientific">Solicola gregarius</name>
    <dbReference type="NCBI Taxonomy" id="2908642"/>
    <lineage>
        <taxon>Bacteria</taxon>
        <taxon>Bacillati</taxon>
        <taxon>Actinomycetota</taxon>
        <taxon>Actinomycetes</taxon>
        <taxon>Propionibacteriales</taxon>
        <taxon>Nocardioidaceae</taxon>
        <taxon>Solicola</taxon>
    </lineage>
</organism>
<proteinExistence type="predicted"/>
<feature type="domain" description="DUF1707" evidence="1">
    <location>
        <begin position="11"/>
        <end position="63"/>
    </location>
</feature>
<gene>
    <name evidence="2" type="ORF">L0C25_00225</name>
</gene>
<dbReference type="Pfam" id="PF08044">
    <property type="entry name" value="DUF1707"/>
    <property type="match status" value="1"/>
</dbReference>
<evidence type="ECO:0000313" key="2">
    <source>
        <dbReference type="EMBL" id="UYM05549.1"/>
    </source>
</evidence>
<accession>A0AA46YLF8</accession>
<name>A0AA46YLF8_9ACTN</name>
<evidence type="ECO:0000259" key="1">
    <source>
        <dbReference type="Pfam" id="PF08044"/>
    </source>
</evidence>
<dbReference type="AlphaFoldDB" id="A0AA46YLF8"/>
<dbReference type="PANTHER" id="PTHR40763">
    <property type="entry name" value="MEMBRANE PROTEIN-RELATED"/>
    <property type="match status" value="1"/>
</dbReference>